<dbReference type="AlphaFoldDB" id="A0A0A9ESF7"/>
<evidence type="ECO:0000313" key="1">
    <source>
        <dbReference type="EMBL" id="JAE00826.1"/>
    </source>
</evidence>
<reference evidence="1" key="1">
    <citation type="submission" date="2014-09" db="EMBL/GenBank/DDBJ databases">
        <authorList>
            <person name="Magalhaes I.L.F."/>
            <person name="Oliveira U."/>
            <person name="Santos F.R."/>
            <person name="Vidigal T.H.D.A."/>
            <person name="Brescovit A.D."/>
            <person name="Santos A.J."/>
        </authorList>
    </citation>
    <scope>NUCLEOTIDE SEQUENCE</scope>
    <source>
        <tissue evidence="1">Shoot tissue taken approximately 20 cm above the soil surface</tissue>
    </source>
</reference>
<protein>
    <submittedName>
        <fullName evidence="1">Uncharacterized protein</fullName>
    </submittedName>
</protein>
<organism evidence="1">
    <name type="scientific">Arundo donax</name>
    <name type="common">Giant reed</name>
    <name type="synonym">Donax arundinaceus</name>
    <dbReference type="NCBI Taxonomy" id="35708"/>
    <lineage>
        <taxon>Eukaryota</taxon>
        <taxon>Viridiplantae</taxon>
        <taxon>Streptophyta</taxon>
        <taxon>Embryophyta</taxon>
        <taxon>Tracheophyta</taxon>
        <taxon>Spermatophyta</taxon>
        <taxon>Magnoliopsida</taxon>
        <taxon>Liliopsida</taxon>
        <taxon>Poales</taxon>
        <taxon>Poaceae</taxon>
        <taxon>PACMAD clade</taxon>
        <taxon>Arundinoideae</taxon>
        <taxon>Arundineae</taxon>
        <taxon>Arundo</taxon>
    </lineage>
</organism>
<proteinExistence type="predicted"/>
<reference evidence="1" key="2">
    <citation type="journal article" date="2015" name="Data Brief">
        <title>Shoot transcriptome of the giant reed, Arundo donax.</title>
        <authorList>
            <person name="Barrero R.A."/>
            <person name="Guerrero F.D."/>
            <person name="Moolhuijzen P."/>
            <person name="Goolsby J.A."/>
            <person name="Tidwell J."/>
            <person name="Bellgard S.E."/>
            <person name="Bellgard M.I."/>
        </authorList>
    </citation>
    <scope>NUCLEOTIDE SEQUENCE</scope>
    <source>
        <tissue evidence="1">Shoot tissue taken approximately 20 cm above the soil surface</tissue>
    </source>
</reference>
<dbReference type="EMBL" id="GBRH01197070">
    <property type="protein sequence ID" value="JAE00826.1"/>
    <property type="molecule type" value="Transcribed_RNA"/>
</dbReference>
<name>A0A0A9ESF7_ARUDO</name>
<sequence length="17" mass="1953">MLLIRQAGHGLELYIII</sequence>
<accession>A0A0A9ESF7</accession>